<feature type="region of interest" description="Disordered" evidence="1">
    <location>
        <begin position="94"/>
        <end position="121"/>
    </location>
</feature>
<evidence type="ECO:0000256" key="1">
    <source>
        <dbReference type="SAM" id="MobiDB-lite"/>
    </source>
</evidence>
<feature type="compositionally biased region" description="Polar residues" evidence="1">
    <location>
        <begin position="68"/>
        <end position="78"/>
    </location>
</feature>
<evidence type="ECO:0000313" key="3">
    <source>
        <dbReference type="EMBL" id="MCP0886247.1"/>
    </source>
</evidence>
<sequence length="426" mass="46681">MIKTIPVVSADATKATESKTSLNKDVNAVKVDKFSSLLNKQKQEQQDKNSTVKQEVKEEVKESVLDETATQDVSTQTNSQLELDNLLKSVTSTQTNTSLKNKAVDSKEVSENVSTDQEEKKSINIKISSTLDLDGQEDNEAIKNTSTIQSGQSQIVNKQTSQSIVATKSSTLTDTSQNIVKVNEQEVQLIGEDTSKEVTSQKKSAITVKKVENSIDSPTQAIVDMGQLALLTSDKFNNSMQVANGATFLSQGTDDQAINLTVSQGKELNQLANSILSGVKTLDKTDSSKITIQLTPKTLGKMEVSFHSDDKQVSLEFKVETTQTKQILESVSGKLQNILEKQGLNNLDSTTNNVKTNLNQVVGHLSETNSSSFDTQTMFDQSGTQRQFSQEQQGNLNNKNNKHDYTLQESSTVEQEKQESKISILA</sequence>
<dbReference type="AlphaFoldDB" id="A0A9X2FHM7"/>
<reference evidence="3 4" key="1">
    <citation type="journal article" date="2023" name="Int. J. Syst. Evol. Microbiol.">
        <title>Ligilactobacillus ubinensis sp. nov., a novel species isolated from the wild ferment of a durian fruit (Durio zibethinus).</title>
        <authorList>
            <person name="Heng Y.C."/>
            <person name="Menon N."/>
            <person name="Chen B."/>
            <person name="Loo B.Z.L."/>
            <person name="Wong G.W.J."/>
            <person name="Lim A.C.H."/>
            <person name="Silvaraju S."/>
            <person name="Kittelmann S."/>
        </authorList>
    </citation>
    <scope>NUCLEOTIDE SEQUENCE [LARGE SCALE GENOMIC DNA]</scope>
    <source>
        <strain evidence="3 4">WILCCON 0076</strain>
    </source>
</reference>
<evidence type="ECO:0000313" key="4">
    <source>
        <dbReference type="Proteomes" id="UP001139006"/>
    </source>
</evidence>
<dbReference type="Gene3D" id="3.30.750.140">
    <property type="match status" value="1"/>
</dbReference>
<protein>
    <submittedName>
        <fullName evidence="3">Flagellar hook-length control protein FliK</fullName>
    </submittedName>
</protein>
<feature type="compositionally biased region" description="Polar residues" evidence="1">
    <location>
        <begin position="367"/>
        <end position="399"/>
    </location>
</feature>
<keyword evidence="3" id="KW-0969">Cilium</keyword>
<dbReference type="Pfam" id="PF02120">
    <property type="entry name" value="Flg_hook"/>
    <property type="match status" value="1"/>
</dbReference>
<comment type="caution">
    <text evidence="3">The sequence shown here is derived from an EMBL/GenBank/DDBJ whole genome shotgun (WGS) entry which is preliminary data.</text>
</comment>
<name>A0A9X2FHM7_9LACO</name>
<organism evidence="3 4">
    <name type="scientific">Ligilactobacillus ubinensis</name>
    <dbReference type="NCBI Taxonomy" id="2876789"/>
    <lineage>
        <taxon>Bacteria</taxon>
        <taxon>Bacillati</taxon>
        <taxon>Bacillota</taxon>
        <taxon>Bacilli</taxon>
        <taxon>Lactobacillales</taxon>
        <taxon>Lactobacillaceae</taxon>
        <taxon>Ligilactobacillus</taxon>
    </lineage>
</organism>
<feature type="region of interest" description="Disordered" evidence="1">
    <location>
        <begin position="38"/>
        <end position="78"/>
    </location>
</feature>
<feature type="compositionally biased region" description="Basic and acidic residues" evidence="1">
    <location>
        <begin position="54"/>
        <end position="64"/>
    </location>
</feature>
<proteinExistence type="predicted"/>
<dbReference type="EMBL" id="JAIULA010000003">
    <property type="protein sequence ID" value="MCP0886247.1"/>
    <property type="molecule type" value="Genomic_DNA"/>
</dbReference>
<feature type="domain" description="Flagellar hook-length control protein-like C-terminal" evidence="2">
    <location>
        <begin position="279"/>
        <end position="347"/>
    </location>
</feature>
<dbReference type="Proteomes" id="UP001139006">
    <property type="component" value="Unassembled WGS sequence"/>
</dbReference>
<dbReference type="CDD" id="cd17470">
    <property type="entry name" value="T3SS_Flik_C"/>
    <property type="match status" value="1"/>
</dbReference>
<dbReference type="RefSeq" id="WP_253359259.1">
    <property type="nucleotide sequence ID" value="NZ_JAIULA010000003.1"/>
</dbReference>
<dbReference type="InterPro" id="IPR038610">
    <property type="entry name" value="FliK-like_C_sf"/>
</dbReference>
<accession>A0A9X2FHM7</accession>
<keyword evidence="4" id="KW-1185">Reference proteome</keyword>
<keyword evidence="3" id="KW-0282">Flagellum</keyword>
<evidence type="ECO:0000259" key="2">
    <source>
        <dbReference type="Pfam" id="PF02120"/>
    </source>
</evidence>
<feature type="region of interest" description="Disordered" evidence="1">
    <location>
        <begin position="367"/>
        <end position="426"/>
    </location>
</feature>
<keyword evidence="3" id="KW-0966">Cell projection</keyword>
<gene>
    <name evidence="3" type="ORF">LB941_02705</name>
</gene>
<dbReference type="InterPro" id="IPR021136">
    <property type="entry name" value="Flagellar_hook_control-like_C"/>
</dbReference>